<sequence length="266" mass="29739">MCADYISSMENFKGHIFDFLNHDGISEAVLLSDDIKETSEVIADRDYAVGEQVLIRYGKFPNATLMLDFGFTHPYNIHDQVQIWMDLPKHDPLYSSKLGILAKHWFPSSPEANDLNSSGCSFLIREVKSPKAKGKGIPQALRAYTRILSITSHEELEALVIEAAENDGRLARLPLRNTESEIHAHSILLSQFTHLIQERDAAVKVLESMSSLDAISRVAIRKKMAIDLLNGEIRVLRSACAWLTNYCANLSACNGGENIRRINTAL</sequence>
<evidence type="ECO:0000256" key="1">
    <source>
        <dbReference type="ARBA" id="ARBA00022603"/>
    </source>
</evidence>
<accession>A0A5P1EQ74</accession>
<dbReference type="GO" id="GO:0016279">
    <property type="term" value="F:protein-lysine N-methyltransferase activity"/>
    <property type="evidence" value="ECO:0007669"/>
    <property type="project" value="TreeGrafter"/>
</dbReference>
<dbReference type="InterPro" id="IPR050600">
    <property type="entry name" value="SETD3_SETD6_MTase"/>
</dbReference>
<dbReference type="EMBL" id="CM007385">
    <property type="protein sequence ID" value="ONK67803.1"/>
    <property type="molecule type" value="Genomic_DNA"/>
</dbReference>
<dbReference type="Pfam" id="PF09273">
    <property type="entry name" value="Rubis-subs-bind"/>
    <property type="match status" value="1"/>
</dbReference>
<dbReference type="PANTHER" id="PTHR13271">
    <property type="entry name" value="UNCHARACTERIZED PUTATIVE METHYLTRANSFERASE"/>
    <property type="match status" value="1"/>
</dbReference>
<dbReference type="OMA" id="SEAACYD"/>
<dbReference type="InterPro" id="IPR036464">
    <property type="entry name" value="Rubisco_LSMT_subst-bd_sf"/>
</dbReference>
<dbReference type="InterPro" id="IPR046341">
    <property type="entry name" value="SET_dom_sf"/>
</dbReference>
<evidence type="ECO:0000313" key="6">
    <source>
        <dbReference type="Proteomes" id="UP000243459"/>
    </source>
</evidence>
<name>A0A5P1EQ74_ASPOF</name>
<dbReference type="InterPro" id="IPR015353">
    <property type="entry name" value="Rubisco_LSMT_subst-bd"/>
</dbReference>
<evidence type="ECO:0000313" key="5">
    <source>
        <dbReference type="EMBL" id="ONK67803.1"/>
    </source>
</evidence>
<dbReference type="Gramene" id="ONK67803">
    <property type="protein sequence ID" value="ONK67803"/>
    <property type="gene ID" value="A4U43_C05F3940"/>
</dbReference>
<dbReference type="Gene3D" id="3.90.1410.10">
    <property type="entry name" value="set domain protein methyltransferase, domain 1"/>
    <property type="match status" value="1"/>
</dbReference>
<dbReference type="Proteomes" id="UP000243459">
    <property type="component" value="Chromosome 5"/>
</dbReference>
<evidence type="ECO:0000259" key="4">
    <source>
        <dbReference type="Pfam" id="PF09273"/>
    </source>
</evidence>
<gene>
    <name evidence="5" type="ORF">A4U43_C05F3940</name>
</gene>
<protein>
    <recommendedName>
        <fullName evidence="4">Rubisco LSMT substrate-binding domain-containing protein</fullName>
    </recommendedName>
</protein>
<dbReference type="GO" id="GO:0032259">
    <property type="term" value="P:methylation"/>
    <property type="evidence" value="ECO:0007669"/>
    <property type="project" value="UniProtKB-KW"/>
</dbReference>
<feature type="domain" description="Rubisco LSMT substrate-binding" evidence="4">
    <location>
        <begin position="88"/>
        <end position="236"/>
    </location>
</feature>
<dbReference type="AlphaFoldDB" id="A0A5P1EQ74"/>
<reference evidence="6" key="1">
    <citation type="journal article" date="2017" name="Nat. Commun.">
        <title>The asparagus genome sheds light on the origin and evolution of a young Y chromosome.</title>
        <authorList>
            <person name="Harkess A."/>
            <person name="Zhou J."/>
            <person name="Xu C."/>
            <person name="Bowers J.E."/>
            <person name="Van der Hulst R."/>
            <person name="Ayyampalayam S."/>
            <person name="Mercati F."/>
            <person name="Riccardi P."/>
            <person name="McKain M.R."/>
            <person name="Kakrana A."/>
            <person name="Tang H."/>
            <person name="Ray J."/>
            <person name="Groenendijk J."/>
            <person name="Arikit S."/>
            <person name="Mathioni S.M."/>
            <person name="Nakano M."/>
            <person name="Shan H."/>
            <person name="Telgmann-Rauber A."/>
            <person name="Kanno A."/>
            <person name="Yue Z."/>
            <person name="Chen H."/>
            <person name="Li W."/>
            <person name="Chen Y."/>
            <person name="Xu X."/>
            <person name="Zhang Y."/>
            <person name="Luo S."/>
            <person name="Chen H."/>
            <person name="Gao J."/>
            <person name="Mao Z."/>
            <person name="Pires J.C."/>
            <person name="Luo M."/>
            <person name="Kudrna D."/>
            <person name="Wing R.A."/>
            <person name="Meyers B.C."/>
            <person name="Yi K."/>
            <person name="Kong H."/>
            <person name="Lavrijsen P."/>
            <person name="Sunseri F."/>
            <person name="Falavigna A."/>
            <person name="Ye Y."/>
            <person name="Leebens-Mack J.H."/>
            <person name="Chen G."/>
        </authorList>
    </citation>
    <scope>NUCLEOTIDE SEQUENCE [LARGE SCALE GENOMIC DNA]</scope>
    <source>
        <strain evidence="6">cv. DH0086</strain>
    </source>
</reference>
<evidence type="ECO:0000256" key="2">
    <source>
        <dbReference type="ARBA" id="ARBA00022679"/>
    </source>
</evidence>
<keyword evidence="3" id="KW-0949">S-adenosyl-L-methionine</keyword>
<evidence type="ECO:0000256" key="3">
    <source>
        <dbReference type="ARBA" id="ARBA00022691"/>
    </source>
</evidence>
<proteinExistence type="predicted"/>
<keyword evidence="2" id="KW-0808">Transferase</keyword>
<keyword evidence="1" id="KW-0489">Methyltransferase</keyword>
<organism evidence="5 6">
    <name type="scientific">Asparagus officinalis</name>
    <name type="common">Garden asparagus</name>
    <dbReference type="NCBI Taxonomy" id="4686"/>
    <lineage>
        <taxon>Eukaryota</taxon>
        <taxon>Viridiplantae</taxon>
        <taxon>Streptophyta</taxon>
        <taxon>Embryophyta</taxon>
        <taxon>Tracheophyta</taxon>
        <taxon>Spermatophyta</taxon>
        <taxon>Magnoliopsida</taxon>
        <taxon>Liliopsida</taxon>
        <taxon>Asparagales</taxon>
        <taxon>Asparagaceae</taxon>
        <taxon>Asparagoideae</taxon>
        <taxon>Asparagus</taxon>
    </lineage>
</organism>
<dbReference type="PANTHER" id="PTHR13271:SF134">
    <property type="entry name" value="OS01G0976450 PROTEIN"/>
    <property type="match status" value="1"/>
</dbReference>
<dbReference type="Gene3D" id="3.90.1420.10">
    <property type="entry name" value="Rubisco LSMT, substrate-binding domain"/>
    <property type="match status" value="1"/>
</dbReference>
<keyword evidence="6" id="KW-1185">Reference proteome</keyword>
<dbReference type="SUPFAM" id="SSF82199">
    <property type="entry name" value="SET domain"/>
    <property type="match status" value="1"/>
</dbReference>